<evidence type="ECO:0000256" key="4">
    <source>
        <dbReference type="PROSITE-ProRule" id="PRU00504"/>
    </source>
</evidence>
<keyword evidence="6" id="KW-1185">Reference proteome</keyword>
<feature type="repeat" description="NHL" evidence="4">
    <location>
        <begin position="161"/>
        <end position="200"/>
    </location>
</feature>
<organism evidence="5 6">
    <name type="scientific">Pseudonocardia yunnanensis</name>
    <dbReference type="NCBI Taxonomy" id="58107"/>
    <lineage>
        <taxon>Bacteria</taxon>
        <taxon>Bacillati</taxon>
        <taxon>Actinomycetota</taxon>
        <taxon>Actinomycetes</taxon>
        <taxon>Pseudonocardiales</taxon>
        <taxon>Pseudonocardiaceae</taxon>
        <taxon>Pseudonocardia</taxon>
    </lineage>
</organism>
<name>A0ABW4F9I3_9PSEU</name>
<sequence>MSVVLGSGEYTYRAHDGQWGDLPEGWELIDVAGVAVDDQDRVFVFNRGAHPVIVLDRDGRFLGSWGEGIFTRAHGIHRGPDSNLYLTDEGDHTVRACTPEGEVLLEIGVAGRPASFMSGEPFHRCTHTALSPHGDIYVSDGYGNARIHKFAPDGTHLLSWGASGVGEGEFSLPHNIACDADGWVYVADRENHRIQIFDGDGRFETQWHAVHRPSAFHLTGGPDPLCYVGEIGTPLDFQRGAPNLGPRVSIFTPGGELRARLGREPNLGTGAGQFISPHGLCVDSHGDIYVGEVSHTGWPNVFGSDRPRPQPLRALQKLVKAGPPNAKESS</sequence>
<proteinExistence type="predicted"/>
<keyword evidence="5" id="KW-0456">Lyase</keyword>
<comment type="caution">
    <text evidence="5">The sequence shown here is derived from an EMBL/GenBank/DDBJ whole genome shotgun (WGS) entry which is preliminary data.</text>
</comment>
<dbReference type="RefSeq" id="WP_344723292.1">
    <property type="nucleotide sequence ID" value="NZ_BAAAUS010000019.1"/>
</dbReference>
<dbReference type="InterPro" id="IPR011042">
    <property type="entry name" value="6-blade_b-propeller_TolB-like"/>
</dbReference>
<dbReference type="CDD" id="cd14958">
    <property type="entry name" value="NHL_PAL_like"/>
    <property type="match status" value="1"/>
</dbReference>
<evidence type="ECO:0000256" key="3">
    <source>
        <dbReference type="ARBA" id="ARBA00023180"/>
    </source>
</evidence>
<reference evidence="6" key="1">
    <citation type="journal article" date="2019" name="Int. J. Syst. Evol. Microbiol.">
        <title>The Global Catalogue of Microorganisms (GCM) 10K type strain sequencing project: providing services to taxonomists for standard genome sequencing and annotation.</title>
        <authorList>
            <consortium name="The Broad Institute Genomics Platform"/>
            <consortium name="The Broad Institute Genome Sequencing Center for Infectious Disease"/>
            <person name="Wu L."/>
            <person name="Ma J."/>
        </authorList>
    </citation>
    <scope>NUCLEOTIDE SEQUENCE [LARGE SCALE GENOMIC DNA]</scope>
    <source>
        <strain evidence="6">CCM 7043</strain>
    </source>
</reference>
<protein>
    <submittedName>
        <fullName evidence="5">Peptidyl-alpha-hydroxyglycine alpha-amidating lyase family protein</fullName>
    </submittedName>
</protein>
<feature type="repeat" description="NHL" evidence="4">
    <location>
        <begin position="129"/>
        <end position="153"/>
    </location>
</feature>
<dbReference type="Gene3D" id="2.120.10.30">
    <property type="entry name" value="TolB, C-terminal domain"/>
    <property type="match status" value="2"/>
</dbReference>
<evidence type="ECO:0000256" key="1">
    <source>
        <dbReference type="ARBA" id="ARBA00022729"/>
    </source>
</evidence>
<evidence type="ECO:0000256" key="2">
    <source>
        <dbReference type="ARBA" id="ARBA00022737"/>
    </source>
</evidence>
<dbReference type="Pfam" id="PF01436">
    <property type="entry name" value="NHL"/>
    <property type="match status" value="1"/>
</dbReference>
<evidence type="ECO:0000313" key="5">
    <source>
        <dbReference type="EMBL" id="MFD1523683.1"/>
    </source>
</evidence>
<gene>
    <name evidence="5" type="ORF">ACFSJD_39800</name>
</gene>
<evidence type="ECO:0000313" key="6">
    <source>
        <dbReference type="Proteomes" id="UP001597114"/>
    </source>
</evidence>
<dbReference type="InterPro" id="IPR001258">
    <property type="entry name" value="NHL_repeat"/>
</dbReference>
<dbReference type="SUPFAM" id="SSF101898">
    <property type="entry name" value="NHL repeat"/>
    <property type="match status" value="1"/>
</dbReference>
<dbReference type="PANTHER" id="PTHR10680:SF38">
    <property type="entry name" value="BLL1368 PROTEIN"/>
    <property type="match status" value="1"/>
</dbReference>
<keyword evidence="2" id="KW-0677">Repeat</keyword>
<dbReference type="EMBL" id="JBHUCO010000069">
    <property type="protein sequence ID" value="MFD1523683.1"/>
    <property type="molecule type" value="Genomic_DNA"/>
</dbReference>
<dbReference type="PROSITE" id="PS51125">
    <property type="entry name" value="NHL"/>
    <property type="match status" value="3"/>
</dbReference>
<dbReference type="Proteomes" id="UP001597114">
    <property type="component" value="Unassembled WGS sequence"/>
</dbReference>
<accession>A0ABW4F9I3</accession>
<feature type="repeat" description="NHL" evidence="4">
    <location>
        <begin position="268"/>
        <end position="305"/>
    </location>
</feature>
<dbReference type="PANTHER" id="PTHR10680">
    <property type="entry name" value="PEPTIDYL-GLYCINE ALPHA-AMIDATING MONOOXYGENASE"/>
    <property type="match status" value="1"/>
</dbReference>
<keyword evidence="3" id="KW-0325">Glycoprotein</keyword>
<keyword evidence="1" id="KW-0732">Signal</keyword>
<dbReference type="GO" id="GO:0016829">
    <property type="term" value="F:lyase activity"/>
    <property type="evidence" value="ECO:0007669"/>
    <property type="project" value="UniProtKB-KW"/>
</dbReference>